<organism evidence="1">
    <name type="scientific">bioreactor metagenome</name>
    <dbReference type="NCBI Taxonomy" id="1076179"/>
    <lineage>
        <taxon>unclassified sequences</taxon>
        <taxon>metagenomes</taxon>
        <taxon>ecological metagenomes</taxon>
    </lineage>
</organism>
<reference evidence="1" key="1">
    <citation type="submission" date="2019-08" db="EMBL/GenBank/DDBJ databases">
        <authorList>
            <person name="Kucharzyk K."/>
            <person name="Murdoch R.W."/>
            <person name="Higgins S."/>
            <person name="Loffler F."/>
        </authorList>
    </citation>
    <scope>NUCLEOTIDE SEQUENCE</scope>
</reference>
<dbReference type="AlphaFoldDB" id="A0A644VI19"/>
<protein>
    <submittedName>
        <fullName evidence="1">Uncharacterized protein</fullName>
    </submittedName>
</protein>
<dbReference type="EMBL" id="VSSQ01000316">
    <property type="protein sequence ID" value="MPL90956.1"/>
    <property type="molecule type" value="Genomic_DNA"/>
</dbReference>
<name>A0A644VI19_9ZZZZ</name>
<sequence>MDKQTDHLLNNLIQLESIVKDCKESLVMLKNFEIPDKSTGKIINEEKFSQIKNRFQQSLELLKDFCLSFENGTVYMFSMVPHSEQSFQESS</sequence>
<gene>
    <name evidence="1" type="ORF">SDC9_37015</name>
</gene>
<accession>A0A644VI19</accession>
<evidence type="ECO:0000313" key="1">
    <source>
        <dbReference type="EMBL" id="MPL90956.1"/>
    </source>
</evidence>
<comment type="caution">
    <text evidence="1">The sequence shown here is derived from an EMBL/GenBank/DDBJ whole genome shotgun (WGS) entry which is preliminary data.</text>
</comment>
<proteinExistence type="predicted"/>